<proteinExistence type="predicted"/>
<dbReference type="CDD" id="cd23703">
    <property type="entry name" value="mS26_PET12"/>
    <property type="match status" value="1"/>
</dbReference>
<evidence type="ECO:0000313" key="3">
    <source>
        <dbReference type="Proteomes" id="UP000002668"/>
    </source>
</evidence>
<sequence>MPARIARIPLRAQWACASASTTPANGRTGNLCIRPLSSTATTQALGPQSPNYIEVPQPAQPSYPAKPAVKGHLPVPRDIFKTRNIHPKQSKIFLDRTTKTPKDLKRPGPYSRDADLRLYKQRLSEKRREALREGVKQLHERKVATEAEYLAKIQAQGASRREAAMAPRREVDVLTETSVSKGIRDFLSGNLPPRKDITEARRRAYERRMANLHAMRTLRLHDLYTNAREFIVDESQLDEAIDKAFGTEESPLGWDMKGIMGPRRESKEGFSPWHGPMPEGVGDMLQKLRGGEGVGLAKERVKKVAEELTGGKM</sequence>
<dbReference type="eggNOG" id="ENOG502S3Z9">
    <property type="taxonomic scope" value="Eukaryota"/>
</dbReference>
<feature type="region of interest" description="Disordered" evidence="1">
    <location>
        <begin position="252"/>
        <end position="283"/>
    </location>
</feature>
<dbReference type="STRING" id="985895.E5A713"/>
<name>E5A713_LEPMJ</name>
<dbReference type="InterPro" id="IPR058940">
    <property type="entry name" value="mS26_fungi"/>
</dbReference>
<dbReference type="Proteomes" id="UP000002668">
    <property type="component" value="Genome"/>
</dbReference>
<evidence type="ECO:0000256" key="1">
    <source>
        <dbReference type="SAM" id="MobiDB-lite"/>
    </source>
</evidence>
<keyword evidence="3" id="KW-1185">Reference proteome</keyword>
<organism evidence="2 3">
    <name type="scientific">Leptosphaeria maculans (strain JN3 / isolate v23.1.3 / race Av1-4-5-6-7-8)</name>
    <name type="common">Blackleg fungus</name>
    <name type="synonym">Phoma lingam</name>
    <dbReference type="NCBI Taxonomy" id="985895"/>
    <lineage>
        <taxon>Eukaryota</taxon>
        <taxon>Fungi</taxon>
        <taxon>Dikarya</taxon>
        <taxon>Ascomycota</taxon>
        <taxon>Pezizomycotina</taxon>
        <taxon>Dothideomycetes</taxon>
        <taxon>Pleosporomycetidae</taxon>
        <taxon>Pleosporales</taxon>
        <taxon>Pleosporineae</taxon>
        <taxon>Leptosphaeriaceae</taxon>
        <taxon>Plenodomus</taxon>
        <taxon>Plenodomus lingam/Leptosphaeria maculans species complex</taxon>
    </lineage>
</organism>
<dbReference type="VEuPathDB" id="FungiDB:LEMA_P086470.1"/>
<dbReference type="Pfam" id="PF26163">
    <property type="entry name" value="mS26"/>
    <property type="match status" value="1"/>
</dbReference>
<dbReference type="RefSeq" id="XP_003842887.1">
    <property type="nucleotide sequence ID" value="XM_003842839.1"/>
</dbReference>
<dbReference type="EMBL" id="FP929135">
    <property type="protein sequence ID" value="CBX99408.1"/>
    <property type="molecule type" value="Genomic_DNA"/>
</dbReference>
<dbReference type="FunCoup" id="E5A713">
    <property type="interactions" value="71"/>
</dbReference>
<protein>
    <submittedName>
        <fullName evidence="2">Uncharacterized protein</fullName>
    </submittedName>
</protein>
<dbReference type="InParanoid" id="E5A713"/>
<reference evidence="3" key="1">
    <citation type="journal article" date="2011" name="Nat. Commun.">
        <title>Effector diversification within compartments of the Leptosphaeria maculans genome affected by Repeat-Induced Point mutations.</title>
        <authorList>
            <person name="Rouxel T."/>
            <person name="Grandaubert J."/>
            <person name="Hane J.K."/>
            <person name="Hoede C."/>
            <person name="van de Wouw A.P."/>
            <person name="Couloux A."/>
            <person name="Dominguez V."/>
            <person name="Anthouard V."/>
            <person name="Bally P."/>
            <person name="Bourras S."/>
            <person name="Cozijnsen A.J."/>
            <person name="Ciuffetti L.M."/>
            <person name="Degrave A."/>
            <person name="Dilmaghani A."/>
            <person name="Duret L."/>
            <person name="Fudal I."/>
            <person name="Goodwin S.B."/>
            <person name="Gout L."/>
            <person name="Glaser N."/>
            <person name="Linglin J."/>
            <person name="Kema G.H.J."/>
            <person name="Lapalu N."/>
            <person name="Lawrence C.B."/>
            <person name="May K."/>
            <person name="Meyer M."/>
            <person name="Ollivier B."/>
            <person name="Poulain J."/>
            <person name="Schoch C.L."/>
            <person name="Simon A."/>
            <person name="Spatafora J.W."/>
            <person name="Stachowiak A."/>
            <person name="Turgeon B.G."/>
            <person name="Tyler B.M."/>
            <person name="Vincent D."/>
            <person name="Weissenbach J."/>
            <person name="Amselem J."/>
            <person name="Quesneville H."/>
            <person name="Oliver R.P."/>
            <person name="Wincker P."/>
            <person name="Balesdent M.-H."/>
            <person name="Howlett B.J."/>
        </authorList>
    </citation>
    <scope>NUCLEOTIDE SEQUENCE [LARGE SCALE GENOMIC DNA]</scope>
    <source>
        <strain evidence="3">JN3 / isolate v23.1.3 / race Av1-4-5-6-7-8</strain>
    </source>
</reference>
<evidence type="ECO:0000313" key="2">
    <source>
        <dbReference type="EMBL" id="CBX99408.1"/>
    </source>
</evidence>
<accession>E5A713</accession>
<dbReference type="OrthoDB" id="5223508at2759"/>
<gene>
    <name evidence="2" type="ORF">LEMA_P086470.1</name>
</gene>
<dbReference type="AlphaFoldDB" id="E5A713"/>
<dbReference type="OMA" id="WNLGPPP"/>
<dbReference type="GeneID" id="13288961"/>
<dbReference type="HOGENOM" id="CLU_065203_0_0_1"/>